<comment type="subcellular location">
    <subcellularLocation>
        <location evidence="2 15 17">Cytoplasm</location>
    </subcellularLocation>
</comment>
<dbReference type="SUPFAM" id="SSF75217">
    <property type="entry name" value="alpha/beta knot"/>
    <property type="match status" value="1"/>
</dbReference>
<keyword evidence="7 15" id="KW-0963">Cytoplasm</keyword>
<dbReference type="InterPro" id="IPR029028">
    <property type="entry name" value="Alpha/beta_knot_MTases"/>
</dbReference>
<dbReference type="GO" id="GO:0002939">
    <property type="term" value="P:tRNA N1-guanine methylation"/>
    <property type="evidence" value="ECO:0007669"/>
    <property type="project" value="TreeGrafter"/>
</dbReference>
<protein>
    <recommendedName>
        <fullName evidence="6 15">tRNA (guanine-N(1)-)-methyltransferase</fullName>
        <ecNumber evidence="5 15">2.1.1.228</ecNumber>
    </recommendedName>
    <alternativeName>
        <fullName evidence="12 15">M1G-methyltransferase</fullName>
    </alternativeName>
    <alternativeName>
        <fullName evidence="13 15">tRNA [GM37] methyltransferase</fullName>
    </alternativeName>
</protein>
<dbReference type="Gene3D" id="1.10.1270.20">
    <property type="entry name" value="tRNA(m1g37)methyltransferase, domain 2"/>
    <property type="match status" value="1"/>
</dbReference>
<evidence type="ECO:0000256" key="6">
    <source>
        <dbReference type="ARBA" id="ARBA00014679"/>
    </source>
</evidence>
<dbReference type="GO" id="GO:0052906">
    <property type="term" value="F:tRNA (guanine(37)-N1)-methyltransferase activity"/>
    <property type="evidence" value="ECO:0007669"/>
    <property type="project" value="UniProtKB-UniRule"/>
</dbReference>
<dbReference type="Gene3D" id="3.40.1280.10">
    <property type="match status" value="1"/>
</dbReference>
<evidence type="ECO:0000256" key="1">
    <source>
        <dbReference type="ARBA" id="ARBA00002634"/>
    </source>
</evidence>
<keyword evidence="9 15" id="KW-0808">Transferase</keyword>
<accession>A0A1V8M3P7</accession>
<dbReference type="GO" id="GO:0005829">
    <property type="term" value="C:cytosol"/>
    <property type="evidence" value="ECO:0007669"/>
    <property type="project" value="TreeGrafter"/>
</dbReference>
<evidence type="ECO:0000256" key="14">
    <source>
        <dbReference type="ARBA" id="ARBA00047783"/>
    </source>
</evidence>
<dbReference type="RefSeq" id="WP_080523568.1">
    <property type="nucleotide sequence ID" value="NZ_LPUF01000002.1"/>
</dbReference>
<dbReference type="EMBL" id="LPUF01000002">
    <property type="protein sequence ID" value="OQK16189.1"/>
    <property type="molecule type" value="Genomic_DNA"/>
</dbReference>
<evidence type="ECO:0000256" key="11">
    <source>
        <dbReference type="ARBA" id="ARBA00022694"/>
    </source>
</evidence>
<dbReference type="PANTHER" id="PTHR46417:SF1">
    <property type="entry name" value="TRNA (GUANINE-N(1)-)-METHYLTRANSFERASE"/>
    <property type="match status" value="1"/>
</dbReference>
<evidence type="ECO:0000256" key="9">
    <source>
        <dbReference type="ARBA" id="ARBA00022679"/>
    </source>
</evidence>
<sequence>MRFDVITIFPEMMLDSAMYGVTGRAIKQGIVNLSVWNPRNYTSDRHKTVDDRPYGGGPGMVMKYQPLKDAIDNAKDSADARCVKVVYLSPQGRPITQQLLNESVALDQLILVAGRYEGIDERFIEDECEEEWSLGDFVISGGELAALVVIDGVSRLLPGVLGDDESAQQDSHMYGLLDCPHYTRPEVIEGKKVPDVLLSGNHKGIERWRLQQSLGRTWQKRPDLLLNKELTTEQQALLEEFKIELKNK</sequence>
<keyword evidence="10 15" id="KW-0949">S-adenosyl-L-methionine</keyword>
<dbReference type="HAMAP" id="MF_00605">
    <property type="entry name" value="TrmD"/>
    <property type="match status" value="1"/>
</dbReference>
<dbReference type="InterPro" id="IPR029026">
    <property type="entry name" value="tRNA_m1G_MTases_N"/>
</dbReference>
<keyword evidence="20" id="KW-1185">Reference proteome</keyword>
<evidence type="ECO:0000256" key="5">
    <source>
        <dbReference type="ARBA" id="ARBA00012807"/>
    </source>
</evidence>
<feature type="domain" description="tRNA methyltransferase TRMD/TRM10-type" evidence="18">
    <location>
        <begin position="1"/>
        <end position="225"/>
    </location>
</feature>
<comment type="catalytic activity">
    <reaction evidence="14 15 17">
        <text>guanosine(37) in tRNA + S-adenosyl-L-methionine = N(1)-methylguanosine(37) in tRNA + S-adenosyl-L-homocysteine + H(+)</text>
        <dbReference type="Rhea" id="RHEA:36899"/>
        <dbReference type="Rhea" id="RHEA-COMP:10145"/>
        <dbReference type="Rhea" id="RHEA-COMP:10147"/>
        <dbReference type="ChEBI" id="CHEBI:15378"/>
        <dbReference type="ChEBI" id="CHEBI:57856"/>
        <dbReference type="ChEBI" id="CHEBI:59789"/>
        <dbReference type="ChEBI" id="CHEBI:73542"/>
        <dbReference type="ChEBI" id="CHEBI:74269"/>
        <dbReference type="EC" id="2.1.1.228"/>
    </reaction>
</comment>
<evidence type="ECO:0000256" key="12">
    <source>
        <dbReference type="ARBA" id="ARBA00029736"/>
    </source>
</evidence>
<feature type="binding site" evidence="15 16">
    <location>
        <position position="114"/>
    </location>
    <ligand>
        <name>S-adenosyl-L-methionine</name>
        <dbReference type="ChEBI" id="CHEBI:59789"/>
    </ligand>
</feature>
<reference evidence="19 20" key="1">
    <citation type="submission" date="2015-12" db="EMBL/GenBank/DDBJ databases">
        <authorList>
            <person name="Shamseldin A."/>
            <person name="Moawad H."/>
            <person name="Abd El-Rahim W.M."/>
            <person name="Sadowsky M.J."/>
        </authorList>
    </citation>
    <scope>NUCLEOTIDE SEQUENCE [LARGE SCALE GENOMIC DNA]</scope>
    <source>
        <strain evidence="19 20">WF1</strain>
    </source>
</reference>
<dbReference type="InterPro" id="IPR016009">
    <property type="entry name" value="tRNA_MeTrfase_TRMD/TRM10"/>
</dbReference>
<dbReference type="InterPro" id="IPR023148">
    <property type="entry name" value="tRNA_m1G_MeTrfase_C_sf"/>
</dbReference>
<comment type="caution">
    <text evidence="19">The sequence shown here is derived from an EMBL/GenBank/DDBJ whole genome shotgun (WGS) entry which is preliminary data.</text>
</comment>
<evidence type="ECO:0000256" key="13">
    <source>
        <dbReference type="ARBA" id="ARBA00033392"/>
    </source>
</evidence>
<proteinExistence type="inferred from homology"/>
<comment type="subunit">
    <text evidence="4 15 17">Homodimer.</text>
</comment>
<dbReference type="Pfam" id="PF01746">
    <property type="entry name" value="tRNA_m1G_MT"/>
    <property type="match status" value="1"/>
</dbReference>
<evidence type="ECO:0000259" key="18">
    <source>
        <dbReference type="Pfam" id="PF01746"/>
    </source>
</evidence>
<evidence type="ECO:0000256" key="4">
    <source>
        <dbReference type="ARBA" id="ARBA00011738"/>
    </source>
</evidence>
<dbReference type="PANTHER" id="PTHR46417">
    <property type="entry name" value="TRNA (GUANINE-N(1)-)-METHYLTRANSFERASE"/>
    <property type="match status" value="1"/>
</dbReference>
<evidence type="ECO:0000256" key="3">
    <source>
        <dbReference type="ARBA" id="ARBA00007630"/>
    </source>
</evidence>
<comment type="similarity">
    <text evidence="3 15 17">Belongs to the RNA methyltransferase TrmD family.</text>
</comment>
<feature type="binding site" evidence="15 16">
    <location>
        <begin position="134"/>
        <end position="139"/>
    </location>
    <ligand>
        <name>S-adenosyl-L-methionine</name>
        <dbReference type="ChEBI" id="CHEBI:59789"/>
    </ligand>
</feature>
<dbReference type="CDD" id="cd18080">
    <property type="entry name" value="TrmD-like"/>
    <property type="match status" value="1"/>
</dbReference>
<dbReference type="STRING" id="1420851.AU255_13895"/>
<dbReference type="InterPro" id="IPR002649">
    <property type="entry name" value="tRNA_m1G_MeTrfase_TrmD"/>
</dbReference>
<keyword evidence="11 15" id="KW-0819">tRNA processing</keyword>
<evidence type="ECO:0000256" key="17">
    <source>
        <dbReference type="RuleBase" id="RU003464"/>
    </source>
</evidence>
<evidence type="ECO:0000256" key="10">
    <source>
        <dbReference type="ARBA" id="ARBA00022691"/>
    </source>
</evidence>
<dbReference type="PIRSF" id="PIRSF000386">
    <property type="entry name" value="tRNA_mtase"/>
    <property type="match status" value="1"/>
</dbReference>
<keyword evidence="8 15" id="KW-0489">Methyltransferase</keyword>
<dbReference type="FunFam" id="3.40.1280.10:FF:000001">
    <property type="entry name" value="tRNA (guanine-N(1)-)-methyltransferase"/>
    <property type="match status" value="1"/>
</dbReference>
<dbReference type="OrthoDB" id="9807416at2"/>
<evidence type="ECO:0000256" key="16">
    <source>
        <dbReference type="PIRSR" id="PIRSR000386-1"/>
    </source>
</evidence>
<dbReference type="AlphaFoldDB" id="A0A1V8M3P7"/>
<dbReference type="EC" id="2.1.1.228" evidence="5 15"/>
<dbReference type="Proteomes" id="UP000191980">
    <property type="component" value="Unassembled WGS sequence"/>
</dbReference>
<comment type="function">
    <text evidence="1 15 17">Specifically methylates guanosine-37 in various tRNAs.</text>
</comment>
<organism evidence="19 20">
    <name type="scientific">Methyloprofundus sedimenti</name>
    <dbReference type="NCBI Taxonomy" id="1420851"/>
    <lineage>
        <taxon>Bacteria</taxon>
        <taxon>Pseudomonadati</taxon>
        <taxon>Pseudomonadota</taxon>
        <taxon>Gammaproteobacteria</taxon>
        <taxon>Methylococcales</taxon>
        <taxon>Methylococcaceae</taxon>
        <taxon>Methyloprofundus</taxon>
    </lineage>
</organism>
<evidence type="ECO:0000313" key="20">
    <source>
        <dbReference type="Proteomes" id="UP000191980"/>
    </source>
</evidence>
<evidence type="ECO:0000313" key="19">
    <source>
        <dbReference type="EMBL" id="OQK16189.1"/>
    </source>
</evidence>
<evidence type="ECO:0000256" key="7">
    <source>
        <dbReference type="ARBA" id="ARBA00022490"/>
    </source>
</evidence>
<evidence type="ECO:0000256" key="2">
    <source>
        <dbReference type="ARBA" id="ARBA00004496"/>
    </source>
</evidence>
<evidence type="ECO:0000256" key="15">
    <source>
        <dbReference type="HAMAP-Rule" id="MF_00605"/>
    </source>
</evidence>
<dbReference type="NCBIfam" id="NF000648">
    <property type="entry name" value="PRK00026.1"/>
    <property type="match status" value="1"/>
</dbReference>
<gene>
    <name evidence="15" type="primary">trmD</name>
    <name evidence="19" type="ORF">AU255_13895</name>
</gene>
<dbReference type="FunFam" id="1.10.1270.20:FF:000001">
    <property type="entry name" value="tRNA (guanine-N(1)-)-methyltransferase"/>
    <property type="match status" value="1"/>
</dbReference>
<dbReference type="NCBIfam" id="TIGR00088">
    <property type="entry name" value="trmD"/>
    <property type="match status" value="1"/>
</dbReference>
<evidence type="ECO:0000256" key="8">
    <source>
        <dbReference type="ARBA" id="ARBA00022603"/>
    </source>
</evidence>
<name>A0A1V8M3P7_9GAMM</name>